<organism evidence="7 8">
    <name type="scientific">Spodoptera frugiperda</name>
    <name type="common">Fall armyworm</name>
    <dbReference type="NCBI Taxonomy" id="7108"/>
    <lineage>
        <taxon>Eukaryota</taxon>
        <taxon>Metazoa</taxon>
        <taxon>Ecdysozoa</taxon>
        <taxon>Arthropoda</taxon>
        <taxon>Hexapoda</taxon>
        <taxon>Insecta</taxon>
        <taxon>Pterygota</taxon>
        <taxon>Neoptera</taxon>
        <taxon>Endopterygota</taxon>
        <taxon>Lepidoptera</taxon>
        <taxon>Glossata</taxon>
        <taxon>Ditrysia</taxon>
        <taxon>Noctuoidea</taxon>
        <taxon>Noctuidae</taxon>
        <taxon>Amphipyrinae</taxon>
        <taxon>Spodoptera</taxon>
    </lineage>
</organism>
<evidence type="ECO:0000313" key="7">
    <source>
        <dbReference type="Proteomes" id="UP000829999"/>
    </source>
</evidence>
<protein>
    <submittedName>
        <fullName evidence="8">Uncharacterized protein LOC118281138</fullName>
    </submittedName>
</protein>
<dbReference type="OrthoDB" id="8123506at2759"/>
<dbReference type="Pfam" id="PF12874">
    <property type="entry name" value="zf-met"/>
    <property type="match status" value="1"/>
</dbReference>
<proteinExistence type="predicted"/>
<dbReference type="PROSITE" id="PS50157">
    <property type="entry name" value="ZINC_FINGER_C2H2_2"/>
    <property type="match status" value="2"/>
</dbReference>
<sequence>MDSPMLFCISCLSREVPYIRLSTCSHADFLNSFGELKIESSNQVVCYTCHNVLKKIKLFTLQVKNSFNIISEESNIQISPQQNRNLRIHRQENINIPQTSVPIDINQTIDSKEVTNDTEMSFKRKNYDRKIKNIGKALKIINSNQNNACINLLATSLNSLSSSLINKNVDFNNFPILNAINKVSQSVGHISEATDTSNILQEAMVKGNLEANFGIREEELSLDKKEKDIEVPSKIRKMDKPNKNVLKSSIQSRINTIRLSKEELMAERSKLASSQPYLKAPYKCDTCVLGFNYEENLEDHIKRKHCYKEISIKCDVCQQYFNPGSNYNDHIAYHYTRYECTICGRRFPSEDQAIFHYRRNHIKATKYSCLHCSYNMTSYRHIKLASAVKQTNKCKIYKCLRCKKTWKNVEQNLVENVLEADGATVE</sequence>
<dbReference type="InterPro" id="IPR013087">
    <property type="entry name" value="Znf_C2H2_type"/>
</dbReference>
<feature type="domain" description="C2H2-type" evidence="6">
    <location>
        <begin position="338"/>
        <end position="366"/>
    </location>
</feature>
<dbReference type="PANTHER" id="PTHR24379:SF121">
    <property type="entry name" value="C2H2-TYPE DOMAIN-CONTAINING PROTEIN"/>
    <property type="match status" value="1"/>
</dbReference>
<evidence type="ECO:0000256" key="3">
    <source>
        <dbReference type="ARBA" id="ARBA00022771"/>
    </source>
</evidence>
<feature type="domain" description="C2H2-type" evidence="6">
    <location>
        <begin position="282"/>
        <end position="310"/>
    </location>
</feature>
<gene>
    <name evidence="8" type="primary">LOC118281138</name>
</gene>
<keyword evidence="7" id="KW-1185">Reference proteome</keyword>
<dbReference type="PROSITE" id="PS00028">
    <property type="entry name" value="ZINC_FINGER_C2H2_1"/>
    <property type="match status" value="2"/>
</dbReference>
<reference evidence="8" key="1">
    <citation type="submission" date="2025-08" db="UniProtKB">
        <authorList>
            <consortium name="RefSeq"/>
        </authorList>
    </citation>
    <scope>IDENTIFICATION</scope>
    <source>
        <tissue evidence="8">Whole larval tissue</tissue>
    </source>
</reference>
<evidence type="ECO:0000313" key="8">
    <source>
        <dbReference type="RefSeq" id="XP_050556915.1"/>
    </source>
</evidence>
<dbReference type="GO" id="GO:0008270">
    <property type="term" value="F:zinc ion binding"/>
    <property type="evidence" value="ECO:0007669"/>
    <property type="project" value="UniProtKB-KW"/>
</dbReference>
<dbReference type="Gene3D" id="3.30.160.60">
    <property type="entry name" value="Classic Zinc Finger"/>
    <property type="match status" value="2"/>
</dbReference>
<keyword evidence="3 5" id="KW-0863">Zinc-finger</keyword>
<name>A0A9R0E1C3_SPOFR</name>
<keyword evidence="2" id="KW-0677">Repeat</keyword>
<dbReference type="Proteomes" id="UP000829999">
    <property type="component" value="Chromosome 19"/>
</dbReference>
<dbReference type="AlphaFoldDB" id="A0A9R0E1C3"/>
<keyword evidence="4" id="KW-0862">Zinc</keyword>
<evidence type="ECO:0000259" key="6">
    <source>
        <dbReference type="PROSITE" id="PS50157"/>
    </source>
</evidence>
<keyword evidence="1" id="KW-0479">Metal-binding</keyword>
<evidence type="ECO:0000256" key="2">
    <source>
        <dbReference type="ARBA" id="ARBA00022737"/>
    </source>
</evidence>
<dbReference type="SMART" id="SM00355">
    <property type="entry name" value="ZnF_C2H2"/>
    <property type="match status" value="3"/>
</dbReference>
<dbReference type="PANTHER" id="PTHR24379">
    <property type="entry name" value="KRAB AND ZINC FINGER DOMAIN-CONTAINING"/>
    <property type="match status" value="1"/>
</dbReference>
<evidence type="ECO:0000256" key="4">
    <source>
        <dbReference type="ARBA" id="ARBA00022833"/>
    </source>
</evidence>
<dbReference type="GeneID" id="118281138"/>
<dbReference type="RefSeq" id="XP_050556915.1">
    <property type="nucleotide sequence ID" value="XM_050700958.1"/>
</dbReference>
<dbReference type="SUPFAM" id="SSF57667">
    <property type="entry name" value="beta-beta-alpha zinc fingers"/>
    <property type="match status" value="1"/>
</dbReference>
<accession>A0A9R0E1C3</accession>
<evidence type="ECO:0000256" key="5">
    <source>
        <dbReference type="PROSITE-ProRule" id="PRU00042"/>
    </source>
</evidence>
<evidence type="ECO:0000256" key="1">
    <source>
        <dbReference type="ARBA" id="ARBA00022723"/>
    </source>
</evidence>
<dbReference type="InterPro" id="IPR036236">
    <property type="entry name" value="Znf_C2H2_sf"/>
</dbReference>